<protein>
    <submittedName>
        <fullName evidence="1">Uncharacterized protein</fullName>
    </submittedName>
</protein>
<evidence type="ECO:0000313" key="1">
    <source>
        <dbReference type="EMBL" id="MBV2127945.1"/>
    </source>
</evidence>
<keyword evidence="2" id="KW-1185">Reference proteome</keyword>
<reference evidence="1 2" key="1">
    <citation type="submission" date="2021-06" db="EMBL/GenBank/DDBJ databases">
        <title>Rheinheimera indica sp. nov., isolated from deep-sea sediment.</title>
        <authorList>
            <person name="Wang Z."/>
            <person name="Zhang X.-Y."/>
        </authorList>
    </citation>
    <scope>NUCLEOTIDE SEQUENCE [LARGE SCALE GENOMIC DNA]</scope>
    <source>
        <strain evidence="1 2">SM2107</strain>
    </source>
</reference>
<organism evidence="1 2">
    <name type="scientific">Arsukibacterium indicum</name>
    <dbReference type="NCBI Taxonomy" id="2848612"/>
    <lineage>
        <taxon>Bacteria</taxon>
        <taxon>Pseudomonadati</taxon>
        <taxon>Pseudomonadota</taxon>
        <taxon>Gammaproteobacteria</taxon>
        <taxon>Chromatiales</taxon>
        <taxon>Chromatiaceae</taxon>
        <taxon>Arsukibacterium</taxon>
    </lineage>
</organism>
<dbReference type="Proteomes" id="UP000704611">
    <property type="component" value="Unassembled WGS sequence"/>
</dbReference>
<gene>
    <name evidence="1" type="ORF">KQY15_02380</name>
</gene>
<dbReference type="RefSeq" id="WP_217666856.1">
    <property type="nucleotide sequence ID" value="NZ_JAHRID010000001.1"/>
</dbReference>
<dbReference type="EMBL" id="JAHRID010000001">
    <property type="protein sequence ID" value="MBV2127945.1"/>
    <property type="molecule type" value="Genomic_DNA"/>
</dbReference>
<proteinExistence type="predicted"/>
<sequence>MKNLINQKIKVLNPLPEAPSLDRRLSCAAYISARGALAAGISTKKPLMFPYKEFTENDVENVAAQLLTRLHIELLKVLPPEAIQRISTELDEYLSLALGDL</sequence>
<evidence type="ECO:0000313" key="2">
    <source>
        <dbReference type="Proteomes" id="UP000704611"/>
    </source>
</evidence>
<accession>A0ABS6MGS3</accession>
<name>A0ABS6MGS3_9GAMM</name>
<comment type="caution">
    <text evidence="1">The sequence shown here is derived from an EMBL/GenBank/DDBJ whole genome shotgun (WGS) entry which is preliminary data.</text>
</comment>